<sequence>MEHLLVANGPLLVENDRAKEINEFLETKPGVKGLVDTGIVKIPKMYIHEENTLSAYPTNSNLQVPPIDLRGLECGERIEIVDQIRRASETWGALPGDQSWSIH</sequence>
<gene>
    <name evidence="1" type="ORF">ACH5RR_009199</name>
</gene>
<evidence type="ECO:0000313" key="1">
    <source>
        <dbReference type="EMBL" id="KAL3529877.1"/>
    </source>
</evidence>
<dbReference type="Gene3D" id="2.60.120.330">
    <property type="entry name" value="B-lactam Antibiotic, Isopenicillin N Synthase, Chain"/>
    <property type="match status" value="1"/>
</dbReference>
<accession>A0ABD3AH59</accession>
<dbReference type="SUPFAM" id="SSF51197">
    <property type="entry name" value="Clavaminate synthase-like"/>
    <property type="match status" value="1"/>
</dbReference>
<dbReference type="InterPro" id="IPR027443">
    <property type="entry name" value="IPNS-like_sf"/>
</dbReference>
<keyword evidence="2" id="KW-1185">Reference proteome</keyword>
<dbReference type="EMBL" id="JBJUIK010000004">
    <property type="protein sequence ID" value="KAL3529877.1"/>
    <property type="molecule type" value="Genomic_DNA"/>
</dbReference>
<reference evidence="1 2" key="1">
    <citation type="submission" date="2024-11" db="EMBL/GenBank/DDBJ databases">
        <title>A near-complete genome assembly of Cinchona calisaya.</title>
        <authorList>
            <person name="Lian D.C."/>
            <person name="Zhao X.W."/>
            <person name="Wei L."/>
        </authorList>
    </citation>
    <scope>NUCLEOTIDE SEQUENCE [LARGE SCALE GENOMIC DNA]</scope>
    <source>
        <tissue evidence="1">Nenye</tissue>
    </source>
</reference>
<dbReference type="AlphaFoldDB" id="A0ABD3AH59"/>
<comment type="caution">
    <text evidence="1">The sequence shown here is derived from an EMBL/GenBank/DDBJ whole genome shotgun (WGS) entry which is preliminary data.</text>
</comment>
<dbReference type="Proteomes" id="UP001630127">
    <property type="component" value="Unassembled WGS sequence"/>
</dbReference>
<organism evidence="1 2">
    <name type="scientific">Cinchona calisaya</name>
    <dbReference type="NCBI Taxonomy" id="153742"/>
    <lineage>
        <taxon>Eukaryota</taxon>
        <taxon>Viridiplantae</taxon>
        <taxon>Streptophyta</taxon>
        <taxon>Embryophyta</taxon>
        <taxon>Tracheophyta</taxon>
        <taxon>Spermatophyta</taxon>
        <taxon>Magnoliopsida</taxon>
        <taxon>eudicotyledons</taxon>
        <taxon>Gunneridae</taxon>
        <taxon>Pentapetalae</taxon>
        <taxon>asterids</taxon>
        <taxon>lamiids</taxon>
        <taxon>Gentianales</taxon>
        <taxon>Rubiaceae</taxon>
        <taxon>Cinchonoideae</taxon>
        <taxon>Cinchoneae</taxon>
        <taxon>Cinchona</taxon>
    </lineage>
</organism>
<proteinExistence type="predicted"/>
<name>A0ABD3AH59_9GENT</name>
<protein>
    <submittedName>
        <fullName evidence="1">Uncharacterized protein</fullName>
    </submittedName>
</protein>
<evidence type="ECO:0000313" key="2">
    <source>
        <dbReference type="Proteomes" id="UP001630127"/>
    </source>
</evidence>